<dbReference type="Proteomes" id="UP001590951">
    <property type="component" value="Unassembled WGS sequence"/>
</dbReference>
<evidence type="ECO:0000313" key="1">
    <source>
        <dbReference type="EMBL" id="KAL2045383.1"/>
    </source>
</evidence>
<protein>
    <recommendedName>
        <fullName evidence="3">Heterokaryon incompatibility domain-containing protein</fullName>
    </recommendedName>
</protein>
<sequence length="862" mass="97174">MADLPGPRQIYTLEVVLECLHDLKHLKFTTPLCDLDEHEKGWQLTELCAPLLRAIKHPTDHFQLADLQLSSLLPLALKQHPSALPLTQTSKTTTDVSKARYVLSRFPRAPQRLFTLPLNNSNLIANKGTIWDGIKDGRWTKYLVPEARSHFHHRLPDDPTSYLQLISDLQDIAWENLYVTTYIDTNNMIFLLKIAFLGHTPDLEFARSFLRYVNLLAELVDKYENLVDAVDFGAHEPFEDSAPSVQALKSALFPANTDGHEQGLSMLKVFLWSAWQRSIMLYFYYVIGVQLWQGTNSTWSTLLAVRGIRRLIDLDSRDYRGESTQYLCNWAFELLRTSRTSLALDFRRMIALFDDHFKGLDGRCIKDSDLSCKGDLAESCQRFTSAEAKSQSAHATTCNGRCSRIRWSEAAYRKCASPRAVLADESHSTLYYAKASPNTMAISHVWSHGQGGRPEDGINICLHQRYCRLASSLGCETYWIDSACIPDDPQLRKEAIMRINDIFRDSKATIVSDQDLQSKAVTGLSTNDLETLFSILLACDWGVRAWTMLEAIRGNESIHILCADDQTIRLVDLLRSIHNDGAVDLAVLLGSAQHLLPSSDPGSAKSIEETGYLLSQRHASRKNDEIVIWGLLSNLSARGDALQLWQGHDEVNTGFLVSSAPRTKGFKGYGWAPETPYIRPQQRSVDLGDGLRQLYSIRFPSYDGRGSYAASITPRGLLGKWFVLELDEDAISNLCENCQDERSSTLWLDEGQDLEASSPTADKAPDTKFFPRPDFANACNILKACSSNPIAQVRILRPLDADGIGPYNGGNRRGEDFVMPIVICVCINPIDYGDHDEWQWKGVYEWIDDSHPDWRPEEMMII</sequence>
<comment type="caution">
    <text evidence="1">The sequence shown here is derived from an EMBL/GenBank/DDBJ whole genome shotgun (WGS) entry which is preliminary data.</text>
</comment>
<dbReference type="PANTHER" id="PTHR39596:SF4">
    <property type="entry name" value="HET DOMAIN PROTEIN (AFU_ORTHOLOGUE AFUA_3G03140)-RELATED"/>
    <property type="match status" value="1"/>
</dbReference>
<organism evidence="1 2">
    <name type="scientific">Lepraria finkii</name>
    <dbReference type="NCBI Taxonomy" id="1340010"/>
    <lineage>
        <taxon>Eukaryota</taxon>
        <taxon>Fungi</taxon>
        <taxon>Dikarya</taxon>
        <taxon>Ascomycota</taxon>
        <taxon>Pezizomycotina</taxon>
        <taxon>Lecanoromycetes</taxon>
        <taxon>OSLEUM clade</taxon>
        <taxon>Lecanoromycetidae</taxon>
        <taxon>Lecanorales</taxon>
        <taxon>Lecanorineae</taxon>
        <taxon>Stereocaulaceae</taxon>
        <taxon>Lepraria</taxon>
    </lineage>
</organism>
<accession>A0ABR4APN7</accession>
<gene>
    <name evidence="1" type="ORF">ABVK25_012149</name>
</gene>
<dbReference type="PANTHER" id="PTHR39596">
    <property type="match status" value="1"/>
</dbReference>
<name>A0ABR4APN7_9LECA</name>
<proteinExistence type="predicted"/>
<evidence type="ECO:0008006" key="3">
    <source>
        <dbReference type="Google" id="ProtNLM"/>
    </source>
</evidence>
<evidence type="ECO:0000313" key="2">
    <source>
        <dbReference type="Proteomes" id="UP001590951"/>
    </source>
</evidence>
<dbReference type="EMBL" id="JBHFEH010000148">
    <property type="protein sequence ID" value="KAL2045383.1"/>
    <property type="molecule type" value="Genomic_DNA"/>
</dbReference>
<reference evidence="1 2" key="1">
    <citation type="submission" date="2024-09" db="EMBL/GenBank/DDBJ databases">
        <title>Rethinking Asexuality: The Enigmatic Case of Functional Sexual Genes in Lepraria (Stereocaulaceae).</title>
        <authorList>
            <person name="Doellman M."/>
            <person name="Sun Y."/>
            <person name="Barcenas-Pena A."/>
            <person name="Lumbsch H.T."/>
            <person name="Grewe F."/>
        </authorList>
    </citation>
    <scope>NUCLEOTIDE SEQUENCE [LARGE SCALE GENOMIC DNA]</scope>
    <source>
        <strain evidence="1 2">Grewe 0041</strain>
    </source>
</reference>
<keyword evidence="2" id="KW-1185">Reference proteome</keyword>